<evidence type="ECO:0000259" key="2">
    <source>
        <dbReference type="Pfam" id="PF01433"/>
    </source>
</evidence>
<dbReference type="Gene3D" id="1.10.390.10">
    <property type="entry name" value="Neutral Protease Domain 2"/>
    <property type="match status" value="1"/>
</dbReference>
<dbReference type="GO" id="GO:0006508">
    <property type="term" value="P:proteolysis"/>
    <property type="evidence" value="ECO:0007669"/>
    <property type="project" value="TreeGrafter"/>
</dbReference>
<protein>
    <recommendedName>
        <fullName evidence="6">Aminopeptidase N</fullName>
    </recommendedName>
</protein>
<evidence type="ECO:0008006" key="6">
    <source>
        <dbReference type="Google" id="ProtNLM"/>
    </source>
</evidence>
<feature type="domain" description="Peptidase M1 membrane alanine aminopeptidase" evidence="2">
    <location>
        <begin position="359"/>
        <end position="475"/>
    </location>
</feature>
<keyword evidence="5" id="KW-1185">Reference proteome</keyword>
<dbReference type="GO" id="GO:0070006">
    <property type="term" value="F:metalloaminopeptidase activity"/>
    <property type="evidence" value="ECO:0007669"/>
    <property type="project" value="TreeGrafter"/>
</dbReference>
<dbReference type="PANTHER" id="PTHR11533:SF299">
    <property type="entry name" value="AMINOPEPTIDASE"/>
    <property type="match status" value="1"/>
</dbReference>
<feature type="signal peptide" evidence="1">
    <location>
        <begin position="1"/>
        <end position="19"/>
    </location>
</feature>
<dbReference type="InterPro" id="IPR050344">
    <property type="entry name" value="Peptidase_M1_aminopeptidases"/>
</dbReference>
<dbReference type="InterPro" id="IPR014782">
    <property type="entry name" value="Peptidase_M1_dom"/>
</dbReference>
<dbReference type="Gene3D" id="2.60.40.1730">
    <property type="entry name" value="tricorn interacting facor f3 domain"/>
    <property type="match status" value="1"/>
</dbReference>
<evidence type="ECO:0000259" key="3">
    <source>
        <dbReference type="Pfam" id="PF17900"/>
    </source>
</evidence>
<dbReference type="EMBL" id="JARQZJ010000092">
    <property type="protein sequence ID" value="KAK9884055.1"/>
    <property type="molecule type" value="Genomic_DNA"/>
</dbReference>
<proteinExistence type="predicted"/>
<dbReference type="GO" id="GO:0016020">
    <property type="term" value="C:membrane"/>
    <property type="evidence" value="ECO:0007669"/>
    <property type="project" value="TreeGrafter"/>
</dbReference>
<keyword evidence="1" id="KW-0732">Signal</keyword>
<dbReference type="AlphaFoldDB" id="A0AAW1USM3"/>
<dbReference type="GO" id="GO:0005615">
    <property type="term" value="C:extracellular space"/>
    <property type="evidence" value="ECO:0007669"/>
    <property type="project" value="TreeGrafter"/>
</dbReference>
<dbReference type="InterPro" id="IPR027268">
    <property type="entry name" value="Peptidase_M4/M1_CTD_sf"/>
</dbReference>
<sequence>MAGYHFLFVVSVFLGRIVCQDFPGRYRLGNNVTPKFYSIKIHPFQTEQYFLGEVIMLVDVKHSVKTITMNSRSLEISDIVLDNLKNETGYAIQEKYELLHVFNKDYSYIDPGEHFIYIKYKGIITTNSTGIFRSGDSIASMFSATYARMAFPCFDDPAFKAKFAIRIVKPDETYEALSNMEKHQGSRSRNRCSEDSASCAFMNRCSEGGGSRSCFSEGRGSRSYHSDVKLESRGVAVLKVEPQKVAAVKVEARKVAVLKEEARRIAIVKVDARGVDVMKVEAREVAVVNVEAPRVANSFRTKEGIVVDFRTTPLISPYVLCFLITKYKNTFTNHKSIDGRLIPIRLFLMDEYVDQAPFILEVAKNSLGFFEEYTKLPYPSSKLDIIELKDFNAEGEENIGLITLMHNIVTFNETLRKSKLNHLRNGALLIVHEIAHMWFGDAVTHHWYNDLWLTEGFAEFMERKGLRHQFPHWKGVCSSIEKR</sequence>
<reference evidence="4 5" key="1">
    <citation type="submission" date="2023-03" db="EMBL/GenBank/DDBJ databases">
        <title>Genome insight into feeding habits of ladybird beetles.</title>
        <authorList>
            <person name="Li H.-S."/>
            <person name="Huang Y.-H."/>
            <person name="Pang H."/>
        </authorList>
    </citation>
    <scope>NUCLEOTIDE SEQUENCE [LARGE SCALE GENOMIC DNA]</scope>
    <source>
        <strain evidence="4">SYSU_2023b</strain>
        <tissue evidence="4">Whole body</tissue>
    </source>
</reference>
<dbReference type="Proteomes" id="UP001431783">
    <property type="component" value="Unassembled WGS sequence"/>
</dbReference>
<dbReference type="Pfam" id="PF01433">
    <property type="entry name" value="Peptidase_M1"/>
    <property type="match status" value="1"/>
</dbReference>
<accession>A0AAW1USM3</accession>
<feature type="domain" description="Aminopeptidase N-like N-terminal" evidence="3">
    <location>
        <begin position="34"/>
        <end position="187"/>
    </location>
</feature>
<dbReference type="InterPro" id="IPR045357">
    <property type="entry name" value="Aminopeptidase_N-like_N"/>
</dbReference>
<dbReference type="Pfam" id="PF17900">
    <property type="entry name" value="Peptidase_M1_N"/>
    <property type="match status" value="1"/>
</dbReference>
<organism evidence="4 5">
    <name type="scientific">Henosepilachna vigintioctopunctata</name>
    <dbReference type="NCBI Taxonomy" id="420089"/>
    <lineage>
        <taxon>Eukaryota</taxon>
        <taxon>Metazoa</taxon>
        <taxon>Ecdysozoa</taxon>
        <taxon>Arthropoda</taxon>
        <taxon>Hexapoda</taxon>
        <taxon>Insecta</taxon>
        <taxon>Pterygota</taxon>
        <taxon>Neoptera</taxon>
        <taxon>Endopterygota</taxon>
        <taxon>Coleoptera</taxon>
        <taxon>Polyphaga</taxon>
        <taxon>Cucujiformia</taxon>
        <taxon>Coccinelloidea</taxon>
        <taxon>Coccinellidae</taxon>
        <taxon>Epilachninae</taxon>
        <taxon>Epilachnini</taxon>
        <taxon>Henosepilachna</taxon>
    </lineage>
</organism>
<name>A0AAW1USM3_9CUCU</name>
<dbReference type="GO" id="GO:0008270">
    <property type="term" value="F:zinc ion binding"/>
    <property type="evidence" value="ECO:0007669"/>
    <property type="project" value="InterPro"/>
</dbReference>
<comment type="caution">
    <text evidence="4">The sequence shown here is derived from an EMBL/GenBank/DDBJ whole genome shotgun (WGS) entry which is preliminary data.</text>
</comment>
<evidence type="ECO:0000313" key="4">
    <source>
        <dbReference type="EMBL" id="KAK9884055.1"/>
    </source>
</evidence>
<dbReference type="InterPro" id="IPR042097">
    <property type="entry name" value="Aminopeptidase_N-like_N_sf"/>
</dbReference>
<feature type="chain" id="PRO_5043979767" description="Aminopeptidase N" evidence="1">
    <location>
        <begin position="20"/>
        <end position="483"/>
    </location>
</feature>
<gene>
    <name evidence="4" type="ORF">WA026_004992</name>
</gene>
<dbReference type="PANTHER" id="PTHR11533">
    <property type="entry name" value="PROTEASE M1 ZINC METALLOPROTEASE"/>
    <property type="match status" value="1"/>
</dbReference>
<evidence type="ECO:0000256" key="1">
    <source>
        <dbReference type="SAM" id="SignalP"/>
    </source>
</evidence>
<dbReference type="SUPFAM" id="SSF55486">
    <property type="entry name" value="Metalloproteases ('zincins'), catalytic domain"/>
    <property type="match status" value="1"/>
</dbReference>
<evidence type="ECO:0000313" key="5">
    <source>
        <dbReference type="Proteomes" id="UP001431783"/>
    </source>
</evidence>
<dbReference type="GO" id="GO:0042277">
    <property type="term" value="F:peptide binding"/>
    <property type="evidence" value="ECO:0007669"/>
    <property type="project" value="TreeGrafter"/>
</dbReference>
<dbReference type="GO" id="GO:0005737">
    <property type="term" value="C:cytoplasm"/>
    <property type="evidence" value="ECO:0007669"/>
    <property type="project" value="TreeGrafter"/>
</dbReference>
<dbReference type="GO" id="GO:0043171">
    <property type="term" value="P:peptide catabolic process"/>
    <property type="evidence" value="ECO:0007669"/>
    <property type="project" value="TreeGrafter"/>
</dbReference>
<dbReference type="SUPFAM" id="SSF63737">
    <property type="entry name" value="Leukotriene A4 hydrolase N-terminal domain"/>
    <property type="match status" value="1"/>
</dbReference>